<feature type="repeat" description="WD" evidence="3">
    <location>
        <begin position="265"/>
        <end position="306"/>
    </location>
</feature>
<dbReference type="OrthoDB" id="427368at2759"/>
<dbReference type="InterPro" id="IPR036322">
    <property type="entry name" value="WD40_repeat_dom_sf"/>
</dbReference>
<evidence type="ECO:0000259" key="4">
    <source>
        <dbReference type="Pfam" id="PF12894"/>
    </source>
</evidence>
<dbReference type="InterPro" id="IPR056828">
    <property type="entry name" value="Beta-prop_TEP1_C"/>
</dbReference>
<dbReference type="Gene3D" id="2.130.10.10">
    <property type="entry name" value="YVTN repeat-like/Quinoprotein amine dehydrogenase"/>
    <property type="match status" value="6"/>
</dbReference>
<protein>
    <submittedName>
        <fullName evidence="7">Uncharacterized protein</fullName>
    </submittedName>
</protein>
<dbReference type="InterPro" id="IPR015943">
    <property type="entry name" value="WD40/YVTN_repeat-like_dom_sf"/>
</dbReference>
<feature type="repeat" description="WD" evidence="3">
    <location>
        <begin position="417"/>
        <end position="457"/>
    </location>
</feature>
<dbReference type="PROSITE" id="PS50082">
    <property type="entry name" value="WD_REPEATS_2"/>
    <property type="match status" value="8"/>
</dbReference>
<feature type="repeat" description="WD" evidence="3">
    <location>
        <begin position="459"/>
        <end position="494"/>
    </location>
</feature>
<dbReference type="STRING" id="37653.A0A0L8GPH7"/>
<dbReference type="PROSITE" id="PS00678">
    <property type="entry name" value="WD_REPEATS_1"/>
    <property type="match status" value="3"/>
</dbReference>
<evidence type="ECO:0000256" key="3">
    <source>
        <dbReference type="PROSITE-ProRule" id="PRU00221"/>
    </source>
</evidence>
<evidence type="ECO:0000256" key="2">
    <source>
        <dbReference type="ARBA" id="ARBA00022737"/>
    </source>
</evidence>
<feature type="domain" description="TEP-1 C-terminal beta-propeller" evidence="6">
    <location>
        <begin position="708"/>
        <end position="776"/>
    </location>
</feature>
<dbReference type="InterPro" id="IPR056829">
    <property type="entry name" value="Beta-prop_TEP1_2nd"/>
</dbReference>
<evidence type="ECO:0000259" key="6">
    <source>
        <dbReference type="Pfam" id="PF25048"/>
    </source>
</evidence>
<evidence type="ECO:0000256" key="1">
    <source>
        <dbReference type="ARBA" id="ARBA00022574"/>
    </source>
</evidence>
<dbReference type="Pfam" id="PF00400">
    <property type="entry name" value="WD40"/>
    <property type="match status" value="5"/>
</dbReference>
<dbReference type="PRINTS" id="PR00320">
    <property type="entry name" value="GPROTEINBRPT"/>
</dbReference>
<accession>A0A0L8GPH7</accession>
<dbReference type="GO" id="GO:0005697">
    <property type="term" value="C:telomerase holoenzyme complex"/>
    <property type="evidence" value="ECO:0007669"/>
    <property type="project" value="TreeGrafter"/>
</dbReference>
<dbReference type="InterPro" id="IPR001680">
    <property type="entry name" value="WD40_rpt"/>
</dbReference>
<organism evidence="7">
    <name type="scientific">Octopus bimaculoides</name>
    <name type="common">California two-spotted octopus</name>
    <dbReference type="NCBI Taxonomy" id="37653"/>
    <lineage>
        <taxon>Eukaryota</taxon>
        <taxon>Metazoa</taxon>
        <taxon>Spiralia</taxon>
        <taxon>Lophotrochozoa</taxon>
        <taxon>Mollusca</taxon>
        <taxon>Cephalopoda</taxon>
        <taxon>Coleoidea</taxon>
        <taxon>Octopodiformes</taxon>
        <taxon>Octopoda</taxon>
        <taxon>Incirrata</taxon>
        <taxon>Octopodidae</taxon>
        <taxon>Octopus</taxon>
    </lineage>
</organism>
<dbReference type="AlphaFoldDB" id="A0A0L8GPH7"/>
<feature type="repeat" description="WD" evidence="3">
    <location>
        <begin position="49"/>
        <end position="90"/>
    </location>
</feature>
<evidence type="ECO:0000259" key="5">
    <source>
        <dbReference type="Pfam" id="PF25047"/>
    </source>
</evidence>
<dbReference type="InterPro" id="IPR052652">
    <property type="entry name" value="Telomerase_Complex_Comp"/>
</dbReference>
<keyword evidence="2" id="KW-0677">Repeat</keyword>
<dbReference type="GO" id="GO:0070034">
    <property type="term" value="F:telomerase RNA binding"/>
    <property type="evidence" value="ECO:0007669"/>
    <property type="project" value="TreeGrafter"/>
</dbReference>
<dbReference type="GO" id="GO:0003720">
    <property type="term" value="F:telomerase activity"/>
    <property type="evidence" value="ECO:0007669"/>
    <property type="project" value="TreeGrafter"/>
</dbReference>
<feature type="repeat" description="WD" evidence="3">
    <location>
        <begin position="7"/>
        <end position="48"/>
    </location>
</feature>
<dbReference type="Pfam" id="PF25048">
    <property type="entry name" value="Beta-prop_TEP1_C"/>
    <property type="match status" value="1"/>
</dbReference>
<dbReference type="PROSITE" id="PS50294">
    <property type="entry name" value="WD_REPEATS_REGION"/>
    <property type="match status" value="4"/>
</dbReference>
<dbReference type="GO" id="GO:0000722">
    <property type="term" value="P:telomere maintenance via recombination"/>
    <property type="evidence" value="ECO:0007669"/>
    <property type="project" value="TreeGrafter"/>
</dbReference>
<name>A0A0L8GPH7_OCTBM</name>
<dbReference type="SMART" id="SM00320">
    <property type="entry name" value="WD40"/>
    <property type="match status" value="13"/>
</dbReference>
<dbReference type="Pfam" id="PF25047">
    <property type="entry name" value="Beta-prop_TEP1_2nd"/>
    <property type="match status" value="1"/>
</dbReference>
<gene>
    <name evidence="7" type="ORF">OCBIM_22030379mg</name>
</gene>
<feature type="repeat" description="WD" evidence="3">
    <location>
        <begin position="307"/>
        <end position="337"/>
    </location>
</feature>
<feature type="domain" description="TEP-1 second beta-propeller" evidence="5">
    <location>
        <begin position="150"/>
        <end position="362"/>
    </location>
</feature>
<sequence>MSEIAVIRGHVSSVRAVAYLPTGTYITSASLDGSVKIWSADHGKQVGSIMGHMGPVNAIAYTSNGREMVTVSEDGKVKIWSSYLGKLVHKLKGKDDDAATCVSISPSVTNIAVGYHSGKVRIFNITTGEKLHDYQMHTKSICTIRYSPDEKFILTGSADTTAKMFVWTNGHCKQSFTKHSQPLLCADICSKFVVTAAEDISCYLYFLKSYSSEKSSSVTQLQQHDAPISACTFSFDEVFLVTAGRDKKVVIWDLNKIWQPHRIMFDCHRDWITDCKMSKCGEFLVTCSNDFLIKVWNTRNGTLASTMTGHMAPINAVSYRKQCVTSACSDGSVKIWSDKGFEVTTLFGHSNRVNDCDMRLQNEDVDLTEARKTWANVVTKKKTTSLKRERSVTLATCSDDGLVNIWEPLTLKENFCLKGHSDQVLGVSCTNKGVICSCSKDGSLRIWSVPSGSDKVTDDNDHDGPITGIIYSPITDTVITSSRDGTVKFWNASNLTRPKCITTLKLSESSINCMCFYDVKGTMFATGTDNRTIVVWQIVPQRATYTVKKMKEYTLDTPVVGLESWPTTERQTMLDVLISYTRKTTLTLYTLSTEAIEKDDGEENVVKFSSVKLKDKILIISITDDRNFLVWEATNKNGETSIMLEHTIETDWLLTPETLLTAVFVTEKLTFIGDSSGQVHWQDNSFKYDDDKDKRKNITTLTVQRNVAITCILVIDEIIVTASADNVLRMWKMDMEQIAQFYCLAPVTNMTFCQRTQTGDIHIVVGDQLGKIYFLTLKF</sequence>
<dbReference type="InterPro" id="IPR020472">
    <property type="entry name" value="WD40_PAC1"/>
</dbReference>
<dbReference type="PANTHER" id="PTHR44791:SF1">
    <property type="entry name" value="TELOMERASE PROTEIN COMPONENT 1"/>
    <property type="match status" value="1"/>
</dbReference>
<proteinExistence type="predicted"/>
<dbReference type="InterPro" id="IPR024977">
    <property type="entry name" value="Apc4-like_WD40_dom"/>
</dbReference>
<dbReference type="Pfam" id="PF12894">
    <property type="entry name" value="ANAPC4_WD40"/>
    <property type="match status" value="1"/>
</dbReference>
<feature type="repeat" description="WD" evidence="3">
    <location>
        <begin position="134"/>
        <end position="165"/>
    </location>
</feature>
<evidence type="ECO:0000313" key="7">
    <source>
        <dbReference type="EMBL" id="KOF78724.1"/>
    </source>
</evidence>
<reference evidence="7" key="1">
    <citation type="submission" date="2015-07" db="EMBL/GenBank/DDBJ databases">
        <title>MeaNS - Measles Nucleotide Surveillance Program.</title>
        <authorList>
            <person name="Tran T."/>
            <person name="Druce J."/>
        </authorList>
    </citation>
    <scope>NUCLEOTIDE SEQUENCE</scope>
    <source>
        <strain evidence="7">UCB-OBI-ISO-001</strain>
        <tissue evidence="7">Gonad</tissue>
    </source>
</reference>
<keyword evidence="1 3" id="KW-0853">WD repeat</keyword>
<feature type="repeat" description="WD" evidence="3">
    <location>
        <begin position="221"/>
        <end position="255"/>
    </location>
</feature>
<dbReference type="PANTHER" id="PTHR44791">
    <property type="entry name" value="TELOMERASE PROTEIN COMPONENT 1 TEP1"/>
    <property type="match status" value="1"/>
</dbReference>
<dbReference type="SUPFAM" id="SSF50978">
    <property type="entry name" value="WD40 repeat-like"/>
    <property type="match status" value="2"/>
</dbReference>
<dbReference type="CDD" id="cd00200">
    <property type="entry name" value="WD40"/>
    <property type="match status" value="2"/>
</dbReference>
<dbReference type="SUPFAM" id="SSF69322">
    <property type="entry name" value="Tricorn protease domain 2"/>
    <property type="match status" value="1"/>
</dbReference>
<feature type="domain" description="Anaphase-promoting complex subunit 4-like WD40" evidence="4">
    <location>
        <begin position="94"/>
        <end position="146"/>
    </location>
</feature>
<dbReference type="EMBL" id="KQ420969">
    <property type="protein sequence ID" value="KOF78724.1"/>
    <property type="molecule type" value="Genomic_DNA"/>
</dbReference>
<dbReference type="InterPro" id="IPR019775">
    <property type="entry name" value="WD40_repeat_CS"/>
</dbReference>